<dbReference type="Gene3D" id="1.10.150.20">
    <property type="entry name" value="5' to 3' exonuclease, C-terminal subdomain"/>
    <property type="match status" value="1"/>
</dbReference>
<dbReference type="Proteomes" id="UP000734854">
    <property type="component" value="Unassembled WGS sequence"/>
</dbReference>
<evidence type="ECO:0000313" key="3">
    <source>
        <dbReference type="EMBL" id="KAG6499270.1"/>
    </source>
</evidence>
<gene>
    <name evidence="3" type="ORF">ZIOFF_039027</name>
</gene>
<dbReference type="AlphaFoldDB" id="A0A8J5L3H1"/>
<dbReference type="GO" id="GO:0003697">
    <property type="term" value="F:single-stranded DNA binding"/>
    <property type="evidence" value="ECO:0007669"/>
    <property type="project" value="TreeGrafter"/>
</dbReference>
<dbReference type="Pfam" id="PF08423">
    <property type="entry name" value="Rad51"/>
    <property type="match status" value="1"/>
</dbReference>
<feature type="domain" description="Rad51-like C-terminal" evidence="2">
    <location>
        <begin position="226"/>
        <end position="260"/>
    </location>
</feature>
<dbReference type="GO" id="GO:0042148">
    <property type="term" value="P:DNA strand invasion"/>
    <property type="evidence" value="ECO:0007669"/>
    <property type="project" value="TreeGrafter"/>
</dbReference>
<dbReference type="SUPFAM" id="SSF47794">
    <property type="entry name" value="Rad51 N-terminal domain-like"/>
    <property type="match status" value="1"/>
</dbReference>
<dbReference type="GO" id="GO:0003690">
    <property type="term" value="F:double-stranded DNA binding"/>
    <property type="evidence" value="ECO:0007669"/>
    <property type="project" value="TreeGrafter"/>
</dbReference>
<dbReference type="GO" id="GO:0008094">
    <property type="term" value="F:ATP-dependent activity, acting on DNA"/>
    <property type="evidence" value="ECO:0007669"/>
    <property type="project" value="TreeGrafter"/>
</dbReference>
<keyword evidence="1" id="KW-0238">DNA-binding</keyword>
<dbReference type="GO" id="GO:0006312">
    <property type="term" value="P:mitotic recombination"/>
    <property type="evidence" value="ECO:0007669"/>
    <property type="project" value="TreeGrafter"/>
</dbReference>
<name>A0A8J5L3H1_ZINOF</name>
<dbReference type="EMBL" id="JACMSC010000011">
    <property type="protein sequence ID" value="KAG6499270.1"/>
    <property type="molecule type" value="Genomic_DNA"/>
</dbReference>
<evidence type="ECO:0000256" key="1">
    <source>
        <dbReference type="ARBA" id="ARBA00023125"/>
    </source>
</evidence>
<dbReference type="GO" id="GO:0000730">
    <property type="term" value="P:DNA recombinase assembly"/>
    <property type="evidence" value="ECO:0007669"/>
    <property type="project" value="TreeGrafter"/>
</dbReference>
<keyword evidence="4" id="KW-1185">Reference proteome</keyword>
<dbReference type="GO" id="GO:0000794">
    <property type="term" value="C:condensed nuclear chromosome"/>
    <property type="evidence" value="ECO:0007669"/>
    <property type="project" value="TreeGrafter"/>
</dbReference>
<dbReference type="InterPro" id="IPR013632">
    <property type="entry name" value="Rad51_C"/>
</dbReference>
<organism evidence="3 4">
    <name type="scientific">Zingiber officinale</name>
    <name type="common">Ginger</name>
    <name type="synonym">Amomum zingiber</name>
    <dbReference type="NCBI Taxonomy" id="94328"/>
    <lineage>
        <taxon>Eukaryota</taxon>
        <taxon>Viridiplantae</taxon>
        <taxon>Streptophyta</taxon>
        <taxon>Embryophyta</taxon>
        <taxon>Tracheophyta</taxon>
        <taxon>Spermatophyta</taxon>
        <taxon>Magnoliopsida</taxon>
        <taxon>Liliopsida</taxon>
        <taxon>Zingiberales</taxon>
        <taxon>Zingiberaceae</taxon>
        <taxon>Zingiber</taxon>
    </lineage>
</organism>
<dbReference type="PANTHER" id="PTHR22942">
    <property type="entry name" value="RECA/RAD51/RADA DNA STRAND-PAIRING FAMILY MEMBER"/>
    <property type="match status" value="1"/>
</dbReference>
<evidence type="ECO:0000313" key="4">
    <source>
        <dbReference type="Proteomes" id="UP000734854"/>
    </source>
</evidence>
<dbReference type="InterPro" id="IPR010995">
    <property type="entry name" value="DNA_repair_Rad51/TF_NusA_a-hlx"/>
</dbReference>
<reference evidence="3 4" key="1">
    <citation type="submission" date="2020-08" db="EMBL/GenBank/DDBJ databases">
        <title>Plant Genome Project.</title>
        <authorList>
            <person name="Zhang R.-G."/>
        </authorList>
    </citation>
    <scope>NUCLEOTIDE SEQUENCE [LARGE SCALE GENOMIC DNA]</scope>
    <source>
        <tissue evidence="3">Rhizome</tissue>
    </source>
</reference>
<dbReference type="GO" id="GO:0070192">
    <property type="term" value="P:chromosome organization involved in meiotic cell cycle"/>
    <property type="evidence" value="ECO:0007669"/>
    <property type="project" value="TreeGrafter"/>
</dbReference>
<evidence type="ECO:0000259" key="2">
    <source>
        <dbReference type="Pfam" id="PF08423"/>
    </source>
</evidence>
<dbReference type="GO" id="GO:0000150">
    <property type="term" value="F:DNA strand exchange activity"/>
    <property type="evidence" value="ECO:0007669"/>
    <property type="project" value="TreeGrafter"/>
</dbReference>
<dbReference type="GO" id="GO:0000166">
    <property type="term" value="F:nucleotide binding"/>
    <property type="evidence" value="ECO:0007669"/>
    <property type="project" value="InterPro"/>
</dbReference>
<dbReference type="PANTHER" id="PTHR22942:SF30">
    <property type="entry name" value="MEIOTIC RECOMBINATION PROTEIN DMC1_LIM15 HOMOLOG"/>
    <property type="match status" value="1"/>
</dbReference>
<comment type="caution">
    <text evidence="3">The sequence shown here is derived from an EMBL/GenBank/DDBJ whole genome shotgun (WGS) entry which is preliminary data.</text>
</comment>
<accession>A0A8J5L3H1</accession>
<proteinExistence type="predicted"/>
<dbReference type="GO" id="GO:0007131">
    <property type="term" value="P:reciprocal meiotic recombination"/>
    <property type="evidence" value="ECO:0007669"/>
    <property type="project" value="TreeGrafter"/>
</dbReference>
<sequence length="260" mass="29488">MKGIGLWLPTFHKSNNQIFIRLLVNFLVEVPLHAHLVVVLVVVPLHAYLLIVVPLLEIVAEQAVIFFPLRSEHGGFLLHFHSQQGGSLILYRWFDFSPQVDPQTLAKIRVKFKTSPSSLISRIRFHSGKEKMIEEHSQLQLVDREDEDEEELFKLIDKLILQGINVGDIKKFLDTWIYTCNGLMMHMKKNLTGIKGLSETKVDKICEAAEKLVNIGYVTETDMLLKKKAVIQIITGSQPLDELLGSGIKTLSITEAFGDF</sequence>
<protein>
    <recommendedName>
        <fullName evidence="2">Rad51-like C-terminal domain-containing protein</fullName>
    </recommendedName>
</protein>